<feature type="transmembrane region" description="Helical" evidence="2">
    <location>
        <begin position="88"/>
        <end position="107"/>
    </location>
</feature>
<keyword evidence="1 3" id="KW-0808">Transferase</keyword>
<dbReference type="Pfam" id="PF13692">
    <property type="entry name" value="Glyco_trans_1_4"/>
    <property type="match status" value="1"/>
</dbReference>
<reference evidence="3 4" key="1">
    <citation type="journal article" date="2019" name="Nat. Med.">
        <title>A library of human gut bacterial isolates paired with longitudinal multiomics data enables mechanistic microbiome research.</title>
        <authorList>
            <person name="Poyet M."/>
            <person name="Groussin M."/>
            <person name="Gibbons S.M."/>
            <person name="Avila-Pacheco J."/>
            <person name="Jiang X."/>
            <person name="Kearney S.M."/>
            <person name="Perrotta A.R."/>
            <person name="Berdy B."/>
            <person name="Zhao S."/>
            <person name="Lieberman T.D."/>
            <person name="Swanson P.K."/>
            <person name="Smith M."/>
            <person name="Roesemann S."/>
            <person name="Alexander J.E."/>
            <person name="Rich S.A."/>
            <person name="Livny J."/>
            <person name="Vlamakis H."/>
            <person name="Clish C."/>
            <person name="Bullock K."/>
            <person name="Deik A."/>
            <person name="Scott J."/>
            <person name="Pierce K.A."/>
            <person name="Xavier R.J."/>
            <person name="Alm E.J."/>
        </authorList>
    </citation>
    <scope>NUCLEOTIDE SEQUENCE [LARGE SCALE GENOMIC DNA]</scope>
    <source>
        <strain evidence="3 4">BIOML-A25</strain>
    </source>
</reference>
<organism evidence="3 4">
    <name type="scientific">Bacteroides caccae</name>
    <dbReference type="NCBI Taxonomy" id="47678"/>
    <lineage>
        <taxon>Bacteria</taxon>
        <taxon>Pseudomonadati</taxon>
        <taxon>Bacteroidota</taxon>
        <taxon>Bacteroidia</taxon>
        <taxon>Bacteroidales</taxon>
        <taxon>Bacteroidaceae</taxon>
        <taxon>Bacteroides</taxon>
    </lineage>
</organism>
<dbReference type="RefSeq" id="WP_130057021.1">
    <property type="nucleotide sequence ID" value="NZ_RCXH01000010.1"/>
</dbReference>
<accession>A0A6H9QAA0</accession>
<dbReference type="Gene3D" id="3.40.50.2000">
    <property type="entry name" value="Glycogen Phosphorylase B"/>
    <property type="match status" value="1"/>
</dbReference>
<sequence length="399" mass="45858">MRVIYLTVLSSKHFINKISADTGLNPGYAGQKFNRLIVEGLTKNGVDTKTLTSRPMNRRFSKKLFWNASDEIEDGIHYQYIPFINIPYIHHICLFMYTFFYMLFWGSINRKEKFILMDVLNVSICMGAVFACKLNGLHCMGVVTDMPGLTIGASGANDKKRYRFASNIIHWYLYSFDSYVLLTQQMNSIINKNNKPYIVMEGLCDSNIQPSNVASCDTSVKSILYAGGLHERYGLKTLTDAFMSLPNRNYRLIIYGSGPFVDELKEDAERDSRVEYRGVAPNDEVMKAEYAASVLVNPRPTKEDFTKYSFPSKNMEFMSTGRPLLTTKLPGMPVEYYPFVYLFETETLEGYKVTLKEVLEKGYDELEKKGRDAQHWVLKNKNNIVQTKRIIELYQSTIC</sequence>
<dbReference type="GO" id="GO:0016757">
    <property type="term" value="F:glycosyltransferase activity"/>
    <property type="evidence" value="ECO:0007669"/>
    <property type="project" value="TreeGrafter"/>
</dbReference>
<dbReference type="PANTHER" id="PTHR46401:SF2">
    <property type="entry name" value="GLYCOSYLTRANSFERASE WBBK-RELATED"/>
    <property type="match status" value="1"/>
</dbReference>
<comment type="caution">
    <text evidence="3">The sequence shown here is derived from an EMBL/GenBank/DDBJ whole genome shotgun (WGS) entry which is preliminary data.</text>
</comment>
<dbReference type="PANTHER" id="PTHR46401">
    <property type="entry name" value="GLYCOSYLTRANSFERASE WBBK-RELATED"/>
    <property type="match status" value="1"/>
</dbReference>
<name>A0A6H9QAA0_9BACE</name>
<dbReference type="AlphaFoldDB" id="A0A6H9QAA0"/>
<protein>
    <submittedName>
        <fullName evidence="3">Glycosyltransferase</fullName>
    </submittedName>
</protein>
<evidence type="ECO:0000313" key="4">
    <source>
        <dbReference type="Proteomes" id="UP000427825"/>
    </source>
</evidence>
<keyword evidence="2" id="KW-0472">Membrane</keyword>
<dbReference type="EMBL" id="VVYJ01000010">
    <property type="protein sequence ID" value="KAA5474179.1"/>
    <property type="molecule type" value="Genomic_DNA"/>
</dbReference>
<keyword evidence="2" id="KW-1133">Transmembrane helix</keyword>
<dbReference type="Proteomes" id="UP000427825">
    <property type="component" value="Unassembled WGS sequence"/>
</dbReference>
<gene>
    <name evidence="3" type="ORF">F2Y39_16440</name>
</gene>
<evidence type="ECO:0000256" key="2">
    <source>
        <dbReference type="SAM" id="Phobius"/>
    </source>
</evidence>
<dbReference type="SUPFAM" id="SSF53756">
    <property type="entry name" value="UDP-Glycosyltransferase/glycogen phosphorylase"/>
    <property type="match status" value="1"/>
</dbReference>
<proteinExistence type="predicted"/>
<evidence type="ECO:0000313" key="3">
    <source>
        <dbReference type="EMBL" id="KAA5474179.1"/>
    </source>
</evidence>
<keyword evidence="2" id="KW-0812">Transmembrane</keyword>
<evidence type="ECO:0000256" key="1">
    <source>
        <dbReference type="ARBA" id="ARBA00022679"/>
    </source>
</evidence>
<dbReference type="GO" id="GO:0009103">
    <property type="term" value="P:lipopolysaccharide biosynthetic process"/>
    <property type="evidence" value="ECO:0007669"/>
    <property type="project" value="TreeGrafter"/>
</dbReference>